<protein>
    <submittedName>
        <fullName evidence="2">Uncharacterized protein</fullName>
    </submittedName>
</protein>
<dbReference type="AlphaFoldDB" id="A0AAP0KHY0"/>
<accession>A0AAP0KHY0</accession>
<feature type="region of interest" description="Disordered" evidence="1">
    <location>
        <begin position="1"/>
        <end position="98"/>
    </location>
</feature>
<evidence type="ECO:0000313" key="3">
    <source>
        <dbReference type="Proteomes" id="UP001420932"/>
    </source>
</evidence>
<reference evidence="2 3" key="1">
    <citation type="submission" date="2024-01" db="EMBL/GenBank/DDBJ databases">
        <title>Genome assemblies of Stephania.</title>
        <authorList>
            <person name="Yang L."/>
        </authorList>
    </citation>
    <scope>NUCLEOTIDE SEQUENCE [LARGE SCALE GENOMIC DNA]</scope>
    <source>
        <strain evidence="2">YNDBR</strain>
        <tissue evidence="2">Leaf</tissue>
    </source>
</reference>
<keyword evidence="3" id="KW-1185">Reference proteome</keyword>
<comment type="caution">
    <text evidence="2">The sequence shown here is derived from an EMBL/GenBank/DDBJ whole genome shotgun (WGS) entry which is preliminary data.</text>
</comment>
<name>A0AAP0KHY0_9MAGN</name>
<gene>
    <name evidence="2" type="ORF">Syun_010218</name>
</gene>
<dbReference type="Proteomes" id="UP001420932">
    <property type="component" value="Unassembled WGS sequence"/>
</dbReference>
<organism evidence="2 3">
    <name type="scientific">Stephania yunnanensis</name>
    <dbReference type="NCBI Taxonomy" id="152371"/>
    <lineage>
        <taxon>Eukaryota</taxon>
        <taxon>Viridiplantae</taxon>
        <taxon>Streptophyta</taxon>
        <taxon>Embryophyta</taxon>
        <taxon>Tracheophyta</taxon>
        <taxon>Spermatophyta</taxon>
        <taxon>Magnoliopsida</taxon>
        <taxon>Ranunculales</taxon>
        <taxon>Menispermaceae</taxon>
        <taxon>Menispermoideae</taxon>
        <taxon>Cissampelideae</taxon>
        <taxon>Stephania</taxon>
    </lineage>
</organism>
<feature type="compositionally biased region" description="Basic residues" evidence="1">
    <location>
        <begin position="56"/>
        <end position="65"/>
    </location>
</feature>
<evidence type="ECO:0000256" key="1">
    <source>
        <dbReference type="SAM" id="MobiDB-lite"/>
    </source>
</evidence>
<sequence length="251" mass="27831">MPKLEGERERTEERKRKERRGERDDVERGSRQERGRERERENLRGEGSYGEEQRLQRGRVGRGRRLAGDAKAQTANSADGGSRATKRPRTTVPATGGGAIVGMMTSGSAAVGNSGHDGGTLAIEGGAQIAAPGEIGSGPVDDLEQRRGGALQDLSIPNETQQQWTMRHVFNEARRRDGRIDMSSYLDAVDISQLSVRWGHLSGYFKIVVYMSYWRYLLGLAILVFDGVQTHSLERGKLYSSEISFEDTGYR</sequence>
<dbReference type="EMBL" id="JBBNAF010000004">
    <property type="protein sequence ID" value="KAK9151909.1"/>
    <property type="molecule type" value="Genomic_DNA"/>
</dbReference>
<feature type="compositionally biased region" description="Basic and acidic residues" evidence="1">
    <location>
        <begin position="1"/>
        <end position="44"/>
    </location>
</feature>
<evidence type="ECO:0000313" key="2">
    <source>
        <dbReference type="EMBL" id="KAK9151909.1"/>
    </source>
</evidence>
<proteinExistence type="predicted"/>